<dbReference type="AlphaFoldDB" id="A0A0F9DQD9"/>
<gene>
    <name evidence="1" type="ORF">LCGC14_2169360</name>
</gene>
<comment type="caution">
    <text evidence="1">The sequence shown here is derived from an EMBL/GenBank/DDBJ whole genome shotgun (WGS) entry which is preliminary data.</text>
</comment>
<name>A0A0F9DQD9_9ZZZZ</name>
<sequence>MFSYGKNSKRNLSECTENLQKIGYVLIAI</sequence>
<accession>A0A0F9DQD9</accession>
<dbReference type="EMBL" id="LAZR01027975">
    <property type="protein sequence ID" value="KKL64018.1"/>
    <property type="molecule type" value="Genomic_DNA"/>
</dbReference>
<organism evidence="1">
    <name type="scientific">marine sediment metagenome</name>
    <dbReference type="NCBI Taxonomy" id="412755"/>
    <lineage>
        <taxon>unclassified sequences</taxon>
        <taxon>metagenomes</taxon>
        <taxon>ecological metagenomes</taxon>
    </lineage>
</organism>
<evidence type="ECO:0000313" key="1">
    <source>
        <dbReference type="EMBL" id="KKL64018.1"/>
    </source>
</evidence>
<protein>
    <submittedName>
        <fullName evidence="1">Uncharacterized protein</fullName>
    </submittedName>
</protein>
<feature type="non-terminal residue" evidence="1">
    <location>
        <position position="29"/>
    </location>
</feature>
<reference evidence="1" key="1">
    <citation type="journal article" date="2015" name="Nature">
        <title>Complex archaea that bridge the gap between prokaryotes and eukaryotes.</title>
        <authorList>
            <person name="Spang A."/>
            <person name="Saw J.H."/>
            <person name="Jorgensen S.L."/>
            <person name="Zaremba-Niedzwiedzka K."/>
            <person name="Martijn J."/>
            <person name="Lind A.E."/>
            <person name="van Eijk R."/>
            <person name="Schleper C."/>
            <person name="Guy L."/>
            <person name="Ettema T.J."/>
        </authorList>
    </citation>
    <scope>NUCLEOTIDE SEQUENCE</scope>
</reference>
<proteinExistence type="predicted"/>